<sequence length="365" mass="38149">MARVASSASAATSPACQAESPEGVHRRALAPMGSVMRRVAVSWPTSRSSPGPHSRTAASQAAAVSASVSGACAASRTRSGTPDSARAARRRSARAVACSPSALSRVPSIASRAVSPGIGSRVGTKGMSGASSSRRTPHPVSAPVVSARAPVSRRRRLGRADTVSILACHDRRRSSLEWRASTATPHGRLPMVQEQDVLAQVSSALGDDFTVAGVSVTPAGKRRVARITVERPVAEAVGDTPIEPLTLDEIADATRLVSDALDDSDVMGSQPYTLEVSTPGTDRVLTEPMHFRRTVGRLVEMTKGDGTQVTGRVLATTADGVDLHLAGTKKQAPRTEHFPFADITKGVAQVEFNRPSTPDGDDDKD</sequence>
<dbReference type="OrthoDB" id="9805006at2"/>
<feature type="compositionally biased region" description="Low complexity" evidence="4">
    <location>
        <begin position="1"/>
        <end position="18"/>
    </location>
</feature>
<evidence type="ECO:0000256" key="1">
    <source>
        <dbReference type="ARBA" id="ARBA00022490"/>
    </source>
</evidence>
<feature type="compositionally biased region" description="Low complexity" evidence="4">
    <location>
        <begin position="139"/>
        <end position="148"/>
    </location>
</feature>
<dbReference type="EMBL" id="PIPF01000002">
    <property type="protein sequence ID" value="RWU85041.1"/>
    <property type="molecule type" value="Genomic_DNA"/>
</dbReference>
<dbReference type="GO" id="GO:0006412">
    <property type="term" value="P:translation"/>
    <property type="evidence" value="ECO:0007669"/>
    <property type="project" value="TreeGrafter"/>
</dbReference>
<name>A0A444B9L5_9MICO</name>
<feature type="compositionally biased region" description="Low complexity" evidence="4">
    <location>
        <begin position="57"/>
        <end position="75"/>
    </location>
</feature>
<reference evidence="6 7" key="1">
    <citation type="journal article" date="2009" name="Int. J. Syst. Evol. Microbiol.">
        <title>Janibacter hoylei sp. nov., Bacillus isronensis sp. nov. and Bacillus aryabhattai sp. nov., isolated from cryotubes used for collecting air from the upper atmosphere.</title>
        <authorList>
            <person name="Shivaji S."/>
            <person name="Chaturvedi P."/>
            <person name="Begum Z."/>
            <person name="Pindi P.K."/>
            <person name="Manorama R."/>
            <person name="Padmanaban D.A."/>
            <person name="Shouche Y.S."/>
            <person name="Pawar S."/>
            <person name="Vaishampayan P."/>
            <person name="Dutt C.B."/>
            <person name="Datta G.N."/>
            <person name="Manchanda R.K."/>
            <person name="Rao U.R."/>
            <person name="Bhargava P.M."/>
            <person name="Narlikar J.V."/>
        </authorList>
    </citation>
    <scope>NUCLEOTIDE SEQUENCE [LARGE SCALE GENOMIC DNA]</scope>
    <source>
        <strain evidence="6 7">PVAS-1</strain>
    </source>
</reference>
<accession>A0A444B9L5</accession>
<dbReference type="HAMAP" id="MF_01077">
    <property type="entry name" value="RimP"/>
    <property type="match status" value="1"/>
</dbReference>
<dbReference type="GO" id="GO:0005829">
    <property type="term" value="C:cytosol"/>
    <property type="evidence" value="ECO:0007669"/>
    <property type="project" value="TreeGrafter"/>
</dbReference>
<comment type="function">
    <text evidence="3">Required for maturation of 30S ribosomal subunits.</text>
</comment>
<dbReference type="Gene3D" id="3.30.300.70">
    <property type="entry name" value="RimP-like superfamily, N-terminal"/>
    <property type="match status" value="1"/>
</dbReference>
<dbReference type="GO" id="GO:0000028">
    <property type="term" value="P:ribosomal small subunit assembly"/>
    <property type="evidence" value="ECO:0007669"/>
    <property type="project" value="TreeGrafter"/>
</dbReference>
<evidence type="ECO:0000256" key="2">
    <source>
        <dbReference type="ARBA" id="ARBA00022517"/>
    </source>
</evidence>
<feature type="region of interest" description="Disordered" evidence="4">
    <location>
        <begin position="1"/>
        <end position="148"/>
    </location>
</feature>
<keyword evidence="2 3" id="KW-0690">Ribosome biogenesis</keyword>
<evidence type="ECO:0000259" key="5">
    <source>
        <dbReference type="Pfam" id="PF02576"/>
    </source>
</evidence>
<evidence type="ECO:0000256" key="4">
    <source>
        <dbReference type="SAM" id="MobiDB-lite"/>
    </source>
</evidence>
<evidence type="ECO:0000256" key="3">
    <source>
        <dbReference type="HAMAP-Rule" id="MF_01077"/>
    </source>
</evidence>
<dbReference type="InterPro" id="IPR035956">
    <property type="entry name" value="RimP_N_sf"/>
</dbReference>
<evidence type="ECO:0000313" key="6">
    <source>
        <dbReference type="EMBL" id="RWU85041.1"/>
    </source>
</evidence>
<keyword evidence="1 3" id="KW-0963">Cytoplasm</keyword>
<comment type="caution">
    <text evidence="6">The sequence shown here is derived from an EMBL/GenBank/DDBJ whole genome shotgun (WGS) entry which is preliminary data.</text>
</comment>
<dbReference type="Pfam" id="PF02576">
    <property type="entry name" value="RimP_N"/>
    <property type="match status" value="1"/>
</dbReference>
<dbReference type="InterPro" id="IPR028989">
    <property type="entry name" value="RimP_N"/>
</dbReference>
<dbReference type="AlphaFoldDB" id="A0A444B9L5"/>
<organism evidence="6 7">
    <name type="scientific">Janibacter hoylei PVAS-1</name>
    <dbReference type="NCBI Taxonomy" id="1210046"/>
    <lineage>
        <taxon>Bacteria</taxon>
        <taxon>Bacillati</taxon>
        <taxon>Actinomycetota</taxon>
        <taxon>Actinomycetes</taxon>
        <taxon>Micrococcales</taxon>
        <taxon>Intrasporangiaceae</taxon>
        <taxon>Janibacter</taxon>
    </lineage>
</organism>
<comment type="subcellular location">
    <subcellularLocation>
        <location evidence="3">Cytoplasm</location>
    </subcellularLocation>
</comment>
<dbReference type="Proteomes" id="UP000288711">
    <property type="component" value="Unassembled WGS sequence"/>
</dbReference>
<dbReference type="PANTHER" id="PTHR33867:SF1">
    <property type="entry name" value="RIBOSOME MATURATION FACTOR RIMP"/>
    <property type="match status" value="1"/>
</dbReference>
<gene>
    <name evidence="3" type="primary">rimP</name>
    <name evidence="6" type="ORF">CWN80_02485</name>
</gene>
<dbReference type="PANTHER" id="PTHR33867">
    <property type="entry name" value="RIBOSOME MATURATION FACTOR RIMP"/>
    <property type="match status" value="1"/>
</dbReference>
<protein>
    <recommendedName>
        <fullName evidence="3">Ribosome maturation factor RimP</fullName>
    </recommendedName>
</protein>
<keyword evidence="7" id="KW-1185">Reference proteome</keyword>
<feature type="domain" description="Ribosome maturation factor RimP N-terminal" evidence="5">
    <location>
        <begin position="208"/>
        <end position="282"/>
    </location>
</feature>
<comment type="similarity">
    <text evidence="3">Belongs to the RimP family.</text>
</comment>
<proteinExistence type="inferred from homology"/>
<dbReference type="SUPFAM" id="SSF75420">
    <property type="entry name" value="YhbC-like, N-terminal domain"/>
    <property type="match status" value="1"/>
</dbReference>
<dbReference type="InterPro" id="IPR003728">
    <property type="entry name" value="Ribosome_maturation_RimP"/>
</dbReference>
<evidence type="ECO:0000313" key="7">
    <source>
        <dbReference type="Proteomes" id="UP000288711"/>
    </source>
</evidence>